<evidence type="ECO:0000313" key="1">
    <source>
        <dbReference type="EMBL" id="JAT50218.1"/>
    </source>
</evidence>
<dbReference type="GO" id="GO:0009898">
    <property type="term" value="C:cytoplasmic side of plasma membrane"/>
    <property type="evidence" value="ECO:0007669"/>
    <property type="project" value="TreeGrafter"/>
</dbReference>
<protein>
    <submittedName>
        <fullName evidence="1">Charged multivesicular body protein 7</fullName>
    </submittedName>
</protein>
<proteinExistence type="predicted"/>
<dbReference type="InterPro" id="IPR005024">
    <property type="entry name" value="Snf7_fam"/>
</dbReference>
<dbReference type="GO" id="GO:0000815">
    <property type="term" value="C:ESCRT III complex"/>
    <property type="evidence" value="ECO:0007669"/>
    <property type="project" value="TreeGrafter"/>
</dbReference>
<name>A0A1D1Y6G7_9ARAE</name>
<dbReference type="EMBL" id="GDJX01017718">
    <property type="protein sequence ID" value="JAT50218.1"/>
    <property type="molecule type" value="Transcribed_RNA"/>
</dbReference>
<sequence>GTQHVQTVRNPAFLPRGRGRARRAVVLSLLSHGSRSSKVGGTGCWVLAPKAPSFSSPSGRMVPPSPAAVEAAVRAEAPDWDDDDAAWAGRFRAFSGQRPDWAPRYLFWSDLIVRVARRLGVFTARSSEVKNVWFARGGLVPLCIDRVLIEMHKEGDIVLRGDLMDPTSGRLYQMFKRVGQLIGFSKSSALEEYSDGCLVFRTLLQDRITDVISILSETHWTSSCTITMRKFQSICKESDKASIILSYLSQCGKAQYLSIRKEEFIEGVKVSLVPASVPSPSSLDFDMLHLIWTMEKLQQQLDVIDQRWGKSRKSALSSLKSGNKQAAYGHLRQAKLLYENREKCASLLDRVDEVFSTITHTESTKKVSEAIQAGARAIKENQISVEEVHSCLQELDESVASQKQVDEALGSVSLDYIGVEDEDIEEDFKKLELELRSESPEEGATESFSGGCLDEISRNQESTDLLTDTLSNLHLEAA</sequence>
<dbReference type="Gene3D" id="6.10.140.1230">
    <property type="match status" value="1"/>
</dbReference>
<dbReference type="Pfam" id="PF25880">
    <property type="entry name" value="WHD_CHMP7_1st"/>
    <property type="match status" value="1"/>
</dbReference>
<accession>A0A1D1Y6G7</accession>
<dbReference type="Pfam" id="PF03357">
    <property type="entry name" value="Snf7"/>
    <property type="match status" value="1"/>
</dbReference>
<feature type="non-terminal residue" evidence="1">
    <location>
        <position position="1"/>
    </location>
</feature>
<organism evidence="1">
    <name type="scientific">Anthurium amnicola</name>
    <dbReference type="NCBI Taxonomy" id="1678845"/>
    <lineage>
        <taxon>Eukaryota</taxon>
        <taxon>Viridiplantae</taxon>
        <taxon>Streptophyta</taxon>
        <taxon>Embryophyta</taxon>
        <taxon>Tracheophyta</taxon>
        <taxon>Spermatophyta</taxon>
        <taxon>Magnoliopsida</taxon>
        <taxon>Liliopsida</taxon>
        <taxon>Araceae</taxon>
        <taxon>Pothoideae</taxon>
        <taxon>Potheae</taxon>
        <taxon>Anthurium</taxon>
    </lineage>
</organism>
<dbReference type="AlphaFoldDB" id="A0A1D1Y6G7"/>
<dbReference type="PANTHER" id="PTHR22761">
    <property type="entry name" value="CHARGED MULTIVESICULAR BODY PROTEIN"/>
    <property type="match status" value="1"/>
</dbReference>
<reference evidence="1" key="1">
    <citation type="submission" date="2015-07" db="EMBL/GenBank/DDBJ databases">
        <title>Transcriptome Assembly of Anthurium amnicola.</title>
        <authorList>
            <person name="Suzuki J."/>
        </authorList>
    </citation>
    <scope>NUCLEOTIDE SEQUENCE</scope>
</reference>
<dbReference type="PANTHER" id="PTHR22761:SF7">
    <property type="entry name" value="SNF7 FAMILY PROTEIN"/>
    <property type="match status" value="1"/>
</dbReference>
<dbReference type="GO" id="GO:0006900">
    <property type="term" value="P:vesicle budding from membrane"/>
    <property type="evidence" value="ECO:0007669"/>
    <property type="project" value="TreeGrafter"/>
</dbReference>
<dbReference type="GO" id="GO:0005771">
    <property type="term" value="C:multivesicular body"/>
    <property type="evidence" value="ECO:0007669"/>
    <property type="project" value="TreeGrafter"/>
</dbReference>
<dbReference type="GO" id="GO:0032511">
    <property type="term" value="P:late endosome to vacuole transport via multivesicular body sorting pathway"/>
    <property type="evidence" value="ECO:0007669"/>
    <property type="project" value="TreeGrafter"/>
</dbReference>
<gene>
    <name evidence="1" type="primary">CHMP7_2</name>
    <name evidence="1" type="ORF">g.21204</name>
</gene>